<evidence type="ECO:0000313" key="2">
    <source>
        <dbReference type="Proteomes" id="UP000027135"/>
    </source>
</evidence>
<sequence>MLLLKDLCGLPGGEIHESSSALRNEAPLEVMNKIYQEATGHIFEQVLMCVSCQEQLSAVKTHFRLLHPLVFDPQPEQTKVNDPHLIYSGDGSVVRISSGLPTILPHVDVSLLG</sequence>
<dbReference type="AlphaFoldDB" id="A0A067QT54"/>
<evidence type="ECO:0000313" key="1">
    <source>
        <dbReference type="EMBL" id="KDR12062.1"/>
    </source>
</evidence>
<keyword evidence="2" id="KW-1185">Reference proteome</keyword>
<organism evidence="1 2">
    <name type="scientific">Zootermopsis nevadensis</name>
    <name type="common">Dampwood termite</name>
    <dbReference type="NCBI Taxonomy" id="136037"/>
    <lineage>
        <taxon>Eukaryota</taxon>
        <taxon>Metazoa</taxon>
        <taxon>Ecdysozoa</taxon>
        <taxon>Arthropoda</taxon>
        <taxon>Hexapoda</taxon>
        <taxon>Insecta</taxon>
        <taxon>Pterygota</taxon>
        <taxon>Neoptera</taxon>
        <taxon>Polyneoptera</taxon>
        <taxon>Dictyoptera</taxon>
        <taxon>Blattodea</taxon>
        <taxon>Blattoidea</taxon>
        <taxon>Termitoidae</taxon>
        <taxon>Termopsidae</taxon>
        <taxon>Zootermopsis</taxon>
    </lineage>
</organism>
<name>A0A067QT54_ZOONE</name>
<dbReference type="EMBL" id="KK853050">
    <property type="protein sequence ID" value="KDR12062.1"/>
    <property type="molecule type" value="Genomic_DNA"/>
</dbReference>
<gene>
    <name evidence="1" type="ORF">L798_13595</name>
</gene>
<reference evidence="1 2" key="1">
    <citation type="journal article" date="2014" name="Nat. Commun.">
        <title>Molecular traces of alternative social organization in a termite genome.</title>
        <authorList>
            <person name="Terrapon N."/>
            <person name="Li C."/>
            <person name="Robertson H.M."/>
            <person name="Ji L."/>
            <person name="Meng X."/>
            <person name="Booth W."/>
            <person name="Chen Z."/>
            <person name="Childers C.P."/>
            <person name="Glastad K.M."/>
            <person name="Gokhale K."/>
            <person name="Gowin J."/>
            <person name="Gronenberg W."/>
            <person name="Hermansen R.A."/>
            <person name="Hu H."/>
            <person name="Hunt B.G."/>
            <person name="Huylmans A.K."/>
            <person name="Khalil S.M."/>
            <person name="Mitchell R.D."/>
            <person name="Munoz-Torres M.C."/>
            <person name="Mustard J.A."/>
            <person name="Pan H."/>
            <person name="Reese J.T."/>
            <person name="Scharf M.E."/>
            <person name="Sun F."/>
            <person name="Vogel H."/>
            <person name="Xiao J."/>
            <person name="Yang W."/>
            <person name="Yang Z."/>
            <person name="Yang Z."/>
            <person name="Zhou J."/>
            <person name="Zhu J."/>
            <person name="Brent C.S."/>
            <person name="Elsik C.G."/>
            <person name="Goodisman M.A."/>
            <person name="Liberles D.A."/>
            <person name="Roe R.M."/>
            <person name="Vargo E.L."/>
            <person name="Vilcinskas A."/>
            <person name="Wang J."/>
            <person name="Bornberg-Bauer E."/>
            <person name="Korb J."/>
            <person name="Zhang G."/>
            <person name="Liebig J."/>
        </authorList>
    </citation>
    <scope>NUCLEOTIDE SEQUENCE [LARGE SCALE GENOMIC DNA]</scope>
    <source>
        <tissue evidence="1">Whole organism</tissue>
    </source>
</reference>
<protein>
    <submittedName>
        <fullName evidence="1">Uncharacterized protein</fullName>
    </submittedName>
</protein>
<dbReference type="InParanoid" id="A0A067QT54"/>
<dbReference type="Proteomes" id="UP000027135">
    <property type="component" value="Unassembled WGS sequence"/>
</dbReference>
<accession>A0A067QT54</accession>
<proteinExistence type="predicted"/>